<gene>
    <name evidence="1" type="ORF">SAMN02910418_02146</name>
</gene>
<accession>A0A1H4D5E6</accession>
<proteinExistence type="predicted"/>
<dbReference type="Gene3D" id="3.40.50.2000">
    <property type="entry name" value="Glycogen Phosphorylase B"/>
    <property type="match status" value="1"/>
</dbReference>
<dbReference type="SUPFAM" id="SSF53756">
    <property type="entry name" value="UDP-Glycosyltransferase/glycogen phosphorylase"/>
    <property type="match status" value="1"/>
</dbReference>
<evidence type="ECO:0000313" key="1">
    <source>
        <dbReference type="EMBL" id="SEA67837.1"/>
    </source>
</evidence>
<organism evidence="1 2">
    <name type="scientific">Bowdeniella nasicola</name>
    <dbReference type="NCBI Taxonomy" id="208480"/>
    <lineage>
        <taxon>Bacteria</taxon>
        <taxon>Bacillati</taxon>
        <taxon>Actinomycetota</taxon>
        <taxon>Actinomycetes</taxon>
        <taxon>Actinomycetales</taxon>
        <taxon>Actinomycetaceae</taxon>
        <taxon>Bowdeniella</taxon>
    </lineage>
</organism>
<dbReference type="Proteomes" id="UP000199288">
    <property type="component" value="Unassembled WGS sequence"/>
</dbReference>
<dbReference type="AlphaFoldDB" id="A0A1H4D5E6"/>
<dbReference type="EMBL" id="FNQV01000015">
    <property type="protein sequence ID" value="SEA67837.1"/>
    <property type="molecule type" value="Genomic_DNA"/>
</dbReference>
<keyword evidence="2" id="KW-1185">Reference proteome</keyword>
<name>A0A1H4D5E6_9ACTO</name>
<sequence>MWDVLSEDHAVALFVHSGRLPGWAQPFDPEAQYDVALINHFPAFRALSNASIGVRIVTSHGVIPAEEWPSWGADAYVSVSESVSRHIPFKSEIIRNPLDLERFRPRSLVSSSVSRVAFVSNRQGDARSIVDEAACLLPEVEFRVVGGETAVDDVEEVYDWADLVIGIARTAVEALACGRDVIAFDYCGFHGRVTKENLAYMYDVNFGGHAQGRWPSAQELANEIAAFNPDARLAEIIRSNHDPRRIAEAYIDLANSVTRVRRLSGVLIRTIPQLTSPRITTVIDKVKRGVRRSSKR</sequence>
<evidence type="ECO:0000313" key="2">
    <source>
        <dbReference type="Proteomes" id="UP000199288"/>
    </source>
</evidence>
<protein>
    <submittedName>
        <fullName evidence="1">Uncharacterized protein</fullName>
    </submittedName>
</protein>
<reference evidence="2" key="1">
    <citation type="submission" date="2016-10" db="EMBL/GenBank/DDBJ databases">
        <authorList>
            <person name="Varghese N."/>
            <person name="Submissions S."/>
        </authorList>
    </citation>
    <scope>NUCLEOTIDE SEQUENCE [LARGE SCALE GENOMIC DNA]</scope>
    <source>
        <strain evidence="2">KPR-1</strain>
    </source>
</reference>